<reference evidence="4 5" key="1">
    <citation type="submission" date="2020-06" db="EMBL/GenBank/DDBJ databases">
        <title>WGS assembly of Ceratodon purpureus strain R40.</title>
        <authorList>
            <person name="Carey S.B."/>
            <person name="Jenkins J."/>
            <person name="Shu S."/>
            <person name="Lovell J.T."/>
            <person name="Sreedasyam A."/>
            <person name="Maumus F."/>
            <person name="Tiley G.P."/>
            <person name="Fernandez-Pozo N."/>
            <person name="Barry K."/>
            <person name="Chen C."/>
            <person name="Wang M."/>
            <person name="Lipzen A."/>
            <person name="Daum C."/>
            <person name="Saski C.A."/>
            <person name="Payton A.C."/>
            <person name="Mcbreen J.C."/>
            <person name="Conrad R.E."/>
            <person name="Kollar L.M."/>
            <person name="Olsson S."/>
            <person name="Huttunen S."/>
            <person name="Landis J.B."/>
            <person name="Wickett N.J."/>
            <person name="Johnson M.G."/>
            <person name="Rensing S.A."/>
            <person name="Grimwood J."/>
            <person name="Schmutz J."/>
            <person name="Mcdaniel S.F."/>
        </authorList>
    </citation>
    <scope>NUCLEOTIDE SEQUENCE [LARGE SCALE GENOMIC DNA]</scope>
    <source>
        <strain evidence="4 5">R40</strain>
    </source>
</reference>
<sequence length="378" mass="41608">MGQKRPPLKLKVIRNKDKTKEIASLNQQLGLLDLKVVQVTADGNCFFRAVSEQLEGDEEEHSKYRKMVVDYLQEHREDFEPFVEDEVPFDDYLKNMREETTWAGHMEIQATSLVTRTNICIHQLKTPRWHFRNFNTADAKTIHLSYHDGEHYNSVRRQDDPGDGPAKPIIIEGDATPATKPPPTKSLVKDKSRDVEAAAIKRVMGGSGCTNETRAREVLRDVHGDADAAIEYLIAELASGDASSTGSDESDPGSSAATGDQSRVSEKSTSDERTESKRSLISCTASENGGGNANSNGLSASSQSVDRNKPCPCGSKRKYKSCCGTSKTRITPTHLSSAEENLSNKVRKQKQKISKGHHTGDDEVSRAPVNFDMGALCL</sequence>
<dbReference type="SUPFAM" id="SSF103642">
    <property type="entry name" value="Sec-C motif"/>
    <property type="match status" value="1"/>
</dbReference>
<accession>A0A8T0HHU6</accession>
<name>A0A8T0HHU6_CERPU</name>
<dbReference type="EMBL" id="CM026427">
    <property type="protein sequence ID" value="KAG0569919.1"/>
    <property type="molecule type" value="Genomic_DNA"/>
</dbReference>
<dbReference type="CDD" id="cd22771">
    <property type="entry name" value="OTU_plant_OTU7-like"/>
    <property type="match status" value="1"/>
</dbReference>
<evidence type="ECO:0000313" key="4">
    <source>
        <dbReference type="EMBL" id="KAG0569919.1"/>
    </source>
</evidence>
<feature type="compositionally biased region" description="Polar residues" evidence="2">
    <location>
        <begin position="335"/>
        <end position="344"/>
    </location>
</feature>
<protein>
    <recommendedName>
        <fullName evidence="3">OTU domain-containing protein</fullName>
    </recommendedName>
</protein>
<proteinExistence type="inferred from homology"/>
<dbReference type="PANTHER" id="PTHR12419">
    <property type="entry name" value="OTU DOMAIN CONTAINING PROTEIN"/>
    <property type="match status" value="1"/>
</dbReference>
<evidence type="ECO:0000256" key="1">
    <source>
        <dbReference type="ARBA" id="ARBA00010407"/>
    </source>
</evidence>
<feature type="region of interest" description="Disordered" evidence="2">
    <location>
        <begin position="335"/>
        <end position="366"/>
    </location>
</feature>
<dbReference type="PROSITE" id="PS50802">
    <property type="entry name" value="OTU"/>
    <property type="match status" value="1"/>
</dbReference>
<feature type="region of interest" description="Disordered" evidence="2">
    <location>
        <begin position="154"/>
        <end position="193"/>
    </location>
</feature>
<dbReference type="Gene3D" id="3.90.70.80">
    <property type="match status" value="1"/>
</dbReference>
<feature type="region of interest" description="Disordered" evidence="2">
    <location>
        <begin position="241"/>
        <end position="309"/>
    </location>
</feature>
<feature type="compositionally biased region" description="Polar residues" evidence="2">
    <location>
        <begin position="241"/>
        <end position="262"/>
    </location>
</feature>
<feature type="compositionally biased region" description="Low complexity" evidence="2">
    <location>
        <begin position="293"/>
        <end position="304"/>
    </location>
</feature>
<dbReference type="AlphaFoldDB" id="A0A8T0HHU6"/>
<dbReference type="FunFam" id="3.90.70.80:FF:000009">
    <property type="entry name" value="OTU domain-containing protein 3"/>
    <property type="match status" value="1"/>
</dbReference>
<comment type="similarity">
    <text evidence="1">Belongs to the peptidase C85 family.</text>
</comment>
<dbReference type="SUPFAM" id="SSF54001">
    <property type="entry name" value="Cysteine proteinases"/>
    <property type="match status" value="1"/>
</dbReference>
<evidence type="ECO:0000259" key="3">
    <source>
        <dbReference type="PROSITE" id="PS50802"/>
    </source>
</evidence>
<dbReference type="Pfam" id="PF02810">
    <property type="entry name" value="SEC-C"/>
    <property type="match status" value="1"/>
</dbReference>
<dbReference type="InterPro" id="IPR003323">
    <property type="entry name" value="OTU_dom"/>
</dbReference>
<dbReference type="Proteomes" id="UP000822688">
    <property type="component" value="Chromosome 6"/>
</dbReference>
<dbReference type="Pfam" id="PF02338">
    <property type="entry name" value="OTU"/>
    <property type="match status" value="1"/>
</dbReference>
<keyword evidence="5" id="KW-1185">Reference proteome</keyword>
<dbReference type="PANTHER" id="PTHR12419:SF7">
    <property type="entry name" value="OTU DOMAIN-CONTAINING PROTEIN 3"/>
    <property type="match status" value="1"/>
</dbReference>
<evidence type="ECO:0000256" key="2">
    <source>
        <dbReference type="SAM" id="MobiDB-lite"/>
    </source>
</evidence>
<organism evidence="4 5">
    <name type="scientific">Ceratodon purpureus</name>
    <name type="common">Fire moss</name>
    <name type="synonym">Dicranum purpureum</name>
    <dbReference type="NCBI Taxonomy" id="3225"/>
    <lineage>
        <taxon>Eukaryota</taxon>
        <taxon>Viridiplantae</taxon>
        <taxon>Streptophyta</taxon>
        <taxon>Embryophyta</taxon>
        <taxon>Bryophyta</taxon>
        <taxon>Bryophytina</taxon>
        <taxon>Bryopsida</taxon>
        <taxon>Dicranidae</taxon>
        <taxon>Pseudoditrichales</taxon>
        <taxon>Ditrichaceae</taxon>
        <taxon>Ceratodon</taxon>
    </lineage>
</organism>
<gene>
    <name evidence="4" type="ORF">KC19_6G125000</name>
</gene>
<dbReference type="InterPro" id="IPR050704">
    <property type="entry name" value="Peptidase_C85-like"/>
</dbReference>
<dbReference type="GO" id="GO:0016579">
    <property type="term" value="P:protein deubiquitination"/>
    <property type="evidence" value="ECO:0007669"/>
    <property type="project" value="TreeGrafter"/>
</dbReference>
<comment type="caution">
    <text evidence="4">The sequence shown here is derived from an EMBL/GenBank/DDBJ whole genome shotgun (WGS) entry which is preliminary data.</text>
</comment>
<feature type="compositionally biased region" description="Basic and acidic residues" evidence="2">
    <location>
        <begin position="263"/>
        <end position="278"/>
    </location>
</feature>
<dbReference type="Gene3D" id="3.10.450.50">
    <property type="match status" value="1"/>
</dbReference>
<dbReference type="InterPro" id="IPR004027">
    <property type="entry name" value="SEC_C_motif"/>
</dbReference>
<feature type="domain" description="OTU" evidence="3">
    <location>
        <begin position="34"/>
        <end position="158"/>
    </location>
</feature>
<feature type="compositionally biased region" description="Basic residues" evidence="2">
    <location>
        <begin position="345"/>
        <end position="357"/>
    </location>
</feature>
<evidence type="ECO:0000313" key="5">
    <source>
        <dbReference type="Proteomes" id="UP000822688"/>
    </source>
</evidence>
<dbReference type="GO" id="GO:0004843">
    <property type="term" value="F:cysteine-type deubiquitinase activity"/>
    <property type="evidence" value="ECO:0007669"/>
    <property type="project" value="TreeGrafter"/>
</dbReference>
<dbReference type="InterPro" id="IPR038765">
    <property type="entry name" value="Papain-like_cys_pep_sf"/>
</dbReference>